<evidence type="ECO:0000313" key="1">
    <source>
        <dbReference type="EMBL" id="KFK23652.1"/>
    </source>
</evidence>
<feature type="non-terminal residue" evidence="1">
    <location>
        <position position="1"/>
    </location>
</feature>
<protein>
    <submittedName>
        <fullName evidence="1">Uncharacterized protein</fullName>
    </submittedName>
</protein>
<feature type="non-terminal residue" evidence="1">
    <location>
        <position position="38"/>
    </location>
</feature>
<proteinExistence type="predicted"/>
<dbReference type="EMBL" id="KL976833">
    <property type="protein sequence ID" value="KFK23652.1"/>
    <property type="molecule type" value="Genomic_DNA"/>
</dbReference>
<dbReference type="OrthoDB" id="270728at2759"/>
<reference evidence="2" key="1">
    <citation type="journal article" date="2015" name="Nat. Plants">
        <title>Genome expansion of Arabis alpina linked with retrotransposition and reduced symmetric DNA methylation.</title>
        <authorList>
            <person name="Willing E.M."/>
            <person name="Rawat V."/>
            <person name="Mandakova T."/>
            <person name="Maumus F."/>
            <person name="James G.V."/>
            <person name="Nordstroem K.J."/>
            <person name="Becker C."/>
            <person name="Warthmann N."/>
            <person name="Chica C."/>
            <person name="Szarzynska B."/>
            <person name="Zytnicki M."/>
            <person name="Albani M.C."/>
            <person name="Kiefer C."/>
            <person name="Bergonzi S."/>
            <person name="Castaings L."/>
            <person name="Mateos J.L."/>
            <person name="Berns M.C."/>
            <person name="Bujdoso N."/>
            <person name="Piofczyk T."/>
            <person name="de Lorenzo L."/>
            <person name="Barrero-Sicilia C."/>
            <person name="Mateos I."/>
            <person name="Piednoel M."/>
            <person name="Hagmann J."/>
            <person name="Chen-Min-Tao R."/>
            <person name="Iglesias-Fernandez R."/>
            <person name="Schuster S.C."/>
            <person name="Alonso-Blanco C."/>
            <person name="Roudier F."/>
            <person name="Carbonero P."/>
            <person name="Paz-Ares J."/>
            <person name="Davis S.J."/>
            <person name="Pecinka A."/>
            <person name="Quesneville H."/>
            <person name="Colot V."/>
            <person name="Lysak M.A."/>
            <person name="Weigel D."/>
            <person name="Coupland G."/>
            <person name="Schneeberger K."/>
        </authorList>
    </citation>
    <scope>NUCLEOTIDE SEQUENCE [LARGE SCALE GENOMIC DNA]</scope>
    <source>
        <strain evidence="2">cv. Pajares</strain>
    </source>
</reference>
<dbReference type="Proteomes" id="UP000029120">
    <property type="component" value="Unassembled WGS sequence"/>
</dbReference>
<dbReference type="AlphaFoldDB" id="A0A087G1A0"/>
<keyword evidence="2" id="KW-1185">Reference proteome</keyword>
<name>A0A087G1A0_ARAAL</name>
<accession>A0A087G1A0</accession>
<sequence>ASYISEQSGDDRNEMAQLPEGITELLRMVYPMKPYHTA</sequence>
<gene>
    <name evidence="1" type="ORF">AALP_AAs59911U000100</name>
</gene>
<evidence type="ECO:0000313" key="2">
    <source>
        <dbReference type="Proteomes" id="UP000029120"/>
    </source>
</evidence>
<organism evidence="1 2">
    <name type="scientific">Arabis alpina</name>
    <name type="common">Alpine rock-cress</name>
    <dbReference type="NCBI Taxonomy" id="50452"/>
    <lineage>
        <taxon>Eukaryota</taxon>
        <taxon>Viridiplantae</taxon>
        <taxon>Streptophyta</taxon>
        <taxon>Embryophyta</taxon>
        <taxon>Tracheophyta</taxon>
        <taxon>Spermatophyta</taxon>
        <taxon>Magnoliopsida</taxon>
        <taxon>eudicotyledons</taxon>
        <taxon>Gunneridae</taxon>
        <taxon>Pentapetalae</taxon>
        <taxon>rosids</taxon>
        <taxon>malvids</taxon>
        <taxon>Brassicales</taxon>
        <taxon>Brassicaceae</taxon>
        <taxon>Arabideae</taxon>
        <taxon>Arabis</taxon>
    </lineage>
</organism>